<name>A0AAD9KLZ5_RIDPI</name>
<dbReference type="EMBL" id="JAODUO010000857">
    <property type="protein sequence ID" value="KAK2173675.1"/>
    <property type="molecule type" value="Genomic_DNA"/>
</dbReference>
<evidence type="ECO:0000313" key="3">
    <source>
        <dbReference type="Proteomes" id="UP001209878"/>
    </source>
</evidence>
<dbReference type="GO" id="GO:0071944">
    <property type="term" value="C:cell periphery"/>
    <property type="evidence" value="ECO:0007669"/>
    <property type="project" value="TreeGrafter"/>
</dbReference>
<feature type="domain" description="THSD1 third Ig-like" evidence="1">
    <location>
        <begin position="179"/>
        <end position="269"/>
    </location>
</feature>
<organism evidence="2 3">
    <name type="scientific">Ridgeia piscesae</name>
    <name type="common">Tubeworm</name>
    <dbReference type="NCBI Taxonomy" id="27915"/>
    <lineage>
        <taxon>Eukaryota</taxon>
        <taxon>Metazoa</taxon>
        <taxon>Spiralia</taxon>
        <taxon>Lophotrochozoa</taxon>
        <taxon>Annelida</taxon>
        <taxon>Polychaeta</taxon>
        <taxon>Sedentaria</taxon>
        <taxon>Canalipalpata</taxon>
        <taxon>Sabellida</taxon>
        <taxon>Siboglinidae</taxon>
        <taxon>Ridgeia</taxon>
    </lineage>
</organism>
<dbReference type="PANTHER" id="PTHR16311">
    <property type="entry name" value="THROMBOSPONDIN TYPE I DOMAIN-CONTAINING 1"/>
    <property type="match status" value="1"/>
</dbReference>
<comment type="caution">
    <text evidence="2">The sequence shown here is derived from an EMBL/GenBank/DDBJ whole genome shotgun (WGS) entry which is preliminary data.</text>
</comment>
<dbReference type="AlphaFoldDB" id="A0AAD9KLZ5"/>
<dbReference type="Pfam" id="PF24311">
    <property type="entry name" value="THSD1_D3"/>
    <property type="match status" value="1"/>
</dbReference>
<evidence type="ECO:0000313" key="2">
    <source>
        <dbReference type="EMBL" id="KAK2173675.1"/>
    </source>
</evidence>
<reference evidence="2" key="1">
    <citation type="journal article" date="2023" name="Mol. Biol. Evol.">
        <title>Third-Generation Sequencing Reveals the Adaptive Role of the Epigenome in Three Deep-Sea Polychaetes.</title>
        <authorList>
            <person name="Perez M."/>
            <person name="Aroh O."/>
            <person name="Sun Y."/>
            <person name="Lan Y."/>
            <person name="Juniper S.K."/>
            <person name="Young C.R."/>
            <person name="Angers B."/>
            <person name="Qian P.Y."/>
        </authorList>
    </citation>
    <scope>NUCLEOTIDE SEQUENCE</scope>
    <source>
        <strain evidence="2">R07B-5</strain>
    </source>
</reference>
<proteinExistence type="predicted"/>
<protein>
    <recommendedName>
        <fullName evidence="1">THSD1 third Ig-like domain-containing protein</fullName>
    </recommendedName>
</protein>
<dbReference type="PANTHER" id="PTHR16311:SF3">
    <property type="entry name" value="THROMBOSPONDIN TYPE-1 DOMAIN-CONTAINING PROTEIN 1"/>
    <property type="match status" value="1"/>
</dbReference>
<dbReference type="InterPro" id="IPR038877">
    <property type="entry name" value="THSD1"/>
</dbReference>
<evidence type="ECO:0000259" key="1">
    <source>
        <dbReference type="Pfam" id="PF24311"/>
    </source>
</evidence>
<gene>
    <name evidence="2" type="ORF">NP493_857g00038</name>
</gene>
<sequence length="278" mass="31561">MPPGYNDGEVTFRCGVVDHAGMFIFQMLETPGGPVLTESNVMYVKWPRFTMELPQTHEVLTNDVSLHFQIGGAQCDSAHSGNTFWLQLVYYGANVTWSSTDGLPIPSAQVVKRQNFTTFTNIHNVELIFECRLFDRAGIYQMLFRAGPEQHDLVAYSNQMRVTPSKAYSLDSLSPSIYPCQTEIRIRYTQPKCSGNDDKVRLYKQIPQAESSIASPMNLIYVTEMRAQKHKASVVFQCDLFERNWIGYCFVYMSTAQNGAVVEQKRICLPTKNYSGEI</sequence>
<accession>A0AAD9KLZ5</accession>
<dbReference type="Proteomes" id="UP001209878">
    <property type="component" value="Unassembled WGS sequence"/>
</dbReference>
<dbReference type="InterPro" id="IPR056219">
    <property type="entry name" value="THSD1_D3"/>
</dbReference>
<keyword evidence="3" id="KW-1185">Reference proteome</keyword>